<evidence type="ECO:0000256" key="14">
    <source>
        <dbReference type="ARBA" id="ARBA00023098"/>
    </source>
</evidence>
<dbReference type="SUPFAM" id="SSF55060">
    <property type="entry name" value="GHMP Kinase, C-terminal domain"/>
    <property type="match status" value="1"/>
</dbReference>
<dbReference type="GO" id="GO:0006695">
    <property type="term" value="P:cholesterol biosynthetic process"/>
    <property type="evidence" value="ECO:0007669"/>
    <property type="project" value="TreeGrafter"/>
</dbReference>
<protein>
    <recommendedName>
        <fullName evidence="3 18">Mevalonate kinase</fullName>
        <shortName evidence="18">MK</shortName>
        <ecNumber evidence="3 18">2.7.1.36</ecNumber>
    </recommendedName>
</protein>
<evidence type="ECO:0000256" key="13">
    <source>
        <dbReference type="ARBA" id="ARBA00023011"/>
    </source>
</evidence>
<keyword evidence="13 18" id="KW-0756">Sterol biosynthesis</keyword>
<dbReference type="STRING" id="283909.R7T9M8"/>
<keyword evidence="11" id="KW-0460">Magnesium</keyword>
<evidence type="ECO:0000256" key="16">
    <source>
        <dbReference type="ARBA" id="ARBA00023221"/>
    </source>
</evidence>
<dbReference type="GO" id="GO:0019287">
    <property type="term" value="P:isopentenyl diphosphate biosynthetic process, mevalonate pathway"/>
    <property type="evidence" value="ECO:0007669"/>
    <property type="project" value="UniProtKB-UniPathway"/>
</dbReference>
<evidence type="ECO:0000256" key="17">
    <source>
        <dbReference type="ARBA" id="ARBA00029438"/>
    </source>
</evidence>
<reference evidence="22" key="3">
    <citation type="submission" date="2015-06" db="UniProtKB">
        <authorList>
            <consortium name="EnsemblMetazoa"/>
        </authorList>
    </citation>
    <scope>IDENTIFICATION</scope>
</reference>
<dbReference type="InterPro" id="IPR006204">
    <property type="entry name" value="GHMP_kinase_N_dom"/>
</dbReference>
<evidence type="ECO:0000256" key="3">
    <source>
        <dbReference type="ARBA" id="ARBA00012103"/>
    </source>
</evidence>
<evidence type="ECO:0000256" key="6">
    <source>
        <dbReference type="ARBA" id="ARBA00022679"/>
    </source>
</evidence>
<keyword evidence="6 18" id="KW-0808">Transferase</keyword>
<dbReference type="EMBL" id="KB310915">
    <property type="protein sequence ID" value="ELT90453.1"/>
    <property type="molecule type" value="Genomic_DNA"/>
</dbReference>
<comment type="pathway">
    <text evidence="17 18">Isoprenoid biosynthesis; isopentenyl diphosphate biosynthesis via mevalonate pathway; isopentenyl diphosphate from (R)-mevalonate: step 1/3.</text>
</comment>
<evidence type="ECO:0000256" key="1">
    <source>
        <dbReference type="ARBA" id="ARBA00004496"/>
    </source>
</evidence>
<keyword evidence="16 18" id="KW-0753">Steroid metabolism</keyword>
<dbReference type="Pfam" id="PF00288">
    <property type="entry name" value="GHMP_kinases_N"/>
    <property type="match status" value="1"/>
</dbReference>
<dbReference type="PANTHER" id="PTHR43290:SF2">
    <property type="entry name" value="MEVALONATE KINASE"/>
    <property type="match status" value="1"/>
</dbReference>
<evidence type="ECO:0000313" key="22">
    <source>
        <dbReference type="EnsemblMetazoa" id="CapteP173234"/>
    </source>
</evidence>
<evidence type="ECO:0000259" key="19">
    <source>
        <dbReference type="Pfam" id="PF00288"/>
    </source>
</evidence>
<keyword evidence="8 18" id="KW-0547">Nucleotide-binding</keyword>
<dbReference type="PANTHER" id="PTHR43290">
    <property type="entry name" value="MEVALONATE KINASE"/>
    <property type="match status" value="1"/>
</dbReference>
<evidence type="ECO:0000313" key="23">
    <source>
        <dbReference type="Proteomes" id="UP000014760"/>
    </source>
</evidence>
<reference evidence="21 23" key="2">
    <citation type="journal article" date="2013" name="Nature">
        <title>Insights into bilaterian evolution from three spiralian genomes.</title>
        <authorList>
            <person name="Simakov O."/>
            <person name="Marletaz F."/>
            <person name="Cho S.J."/>
            <person name="Edsinger-Gonzales E."/>
            <person name="Havlak P."/>
            <person name="Hellsten U."/>
            <person name="Kuo D.H."/>
            <person name="Larsson T."/>
            <person name="Lv J."/>
            <person name="Arendt D."/>
            <person name="Savage R."/>
            <person name="Osoegawa K."/>
            <person name="de Jong P."/>
            <person name="Grimwood J."/>
            <person name="Chapman J.A."/>
            <person name="Shapiro H."/>
            <person name="Aerts A."/>
            <person name="Otillar R.P."/>
            <person name="Terry A.Y."/>
            <person name="Boore J.L."/>
            <person name="Grigoriev I.V."/>
            <person name="Lindberg D.R."/>
            <person name="Seaver E.C."/>
            <person name="Weisblat D.A."/>
            <person name="Putnam N.H."/>
            <person name="Rokhsar D.S."/>
        </authorList>
    </citation>
    <scope>NUCLEOTIDE SEQUENCE</scope>
    <source>
        <strain evidence="21 23">I ESC-2004</strain>
    </source>
</reference>
<dbReference type="Gene3D" id="3.30.230.10">
    <property type="match status" value="1"/>
</dbReference>
<keyword evidence="15 18" id="KW-1207">Sterol metabolism</keyword>
<proteinExistence type="inferred from homology"/>
<dbReference type="NCBIfam" id="TIGR00549">
    <property type="entry name" value="mevalon_kin"/>
    <property type="match status" value="1"/>
</dbReference>
<name>R7T9M8_CAPTE</name>
<evidence type="ECO:0000256" key="10">
    <source>
        <dbReference type="ARBA" id="ARBA00022840"/>
    </source>
</evidence>
<sequence>MESICVSAPGKLILHGEHAVVYGKVALAASLNLRSFLKLTFTSDDSIEVFLPDIDIHASWKIKELQSLFSSPHFNGDVQSPQEANSDCLQLIRHFLSLSEDTHDTKPLALVAFVYLLGHITQKLSGMKVELRSSLPTGAGLGSSAAFSTCLAAGLLVASGSIKDSRLGWEEKELDLINKWAFQGEKVIHGRPSGIDNSVSTFGGALCFQGGKITPLEKVPKLDMMLVNTKVPRSTKILVAGLRERYEKYPDIYRPVIDSVEAISVKCEETLSHLNDVPNDPAMIQTLRDLIGLNHHHLNFLGVGHKSLDEVCSICTEHGLSAKLTGAGGGGCAFCLITKDDSPRAIASVTESLQKCGYECWRTTVGGHGVKCHDPNEVISQLN</sequence>
<dbReference type="EnsemblMetazoa" id="CapteT173234">
    <property type="protein sequence ID" value="CapteP173234"/>
    <property type="gene ID" value="CapteG173234"/>
</dbReference>
<evidence type="ECO:0000256" key="4">
    <source>
        <dbReference type="ARBA" id="ARBA00022490"/>
    </source>
</evidence>
<dbReference type="InterPro" id="IPR006203">
    <property type="entry name" value="GHMP_knse_ATP-bd_CS"/>
</dbReference>
<dbReference type="OrthoDB" id="1652964at2759"/>
<dbReference type="Proteomes" id="UP000014760">
    <property type="component" value="Unassembled WGS sequence"/>
</dbReference>
<evidence type="ECO:0000256" key="7">
    <source>
        <dbReference type="ARBA" id="ARBA00022723"/>
    </source>
</evidence>
<dbReference type="GO" id="GO:0046872">
    <property type="term" value="F:metal ion binding"/>
    <property type="evidence" value="ECO:0007669"/>
    <property type="project" value="UniProtKB-KW"/>
</dbReference>
<dbReference type="AlphaFoldDB" id="R7T9M8"/>
<comment type="catalytic activity">
    <reaction evidence="18">
        <text>(R)-mevalonate + ATP = (R)-5-phosphomevalonate + ADP + H(+)</text>
        <dbReference type="Rhea" id="RHEA:17065"/>
        <dbReference type="ChEBI" id="CHEBI:15378"/>
        <dbReference type="ChEBI" id="CHEBI:30616"/>
        <dbReference type="ChEBI" id="CHEBI:36464"/>
        <dbReference type="ChEBI" id="CHEBI:58146"/>
        <dbReference type="ChEBI" id="CHEBI:456216"/>
        <dbReference type="EC" id="2.7.1.36"/>
    </reaction>
</comment>
<dbReference type="GO" id="GO:0005829">
    <property type="term" value="C:cytosol"/>
    <property type="evidence" value="ECO:0007669"/>
    <property type="project" value="TreeGrafter"/>
</dbReference>
<dbReference type="GO" id="GO:0004496">
    <property type="term" value="F:mevalonate kinase activity"/>
    <property type="evidence" value="ECO:0007669"/>
    <property type="project" value="UniProtKB-EC"/>
</dbReference>
<evidence type="ECO:0000313" key="21">
    <source>
        <dbReference type="EMBL" id="ELT90453.1"/>
    </source>
</evidence>
<evidence type="ECO:0000256" key="8">
    <source>
        <dbReference type="ARBA" id="ARBA00022741"/>
    </source>
</evidence>
<dbReference type="EMBL" id="AMQN01003097">
    <property type="status" value="NOT_ANNOTATED_CDS"/>
    <property type="molecule type" value="Genomic_DNA"/>
</dbReference>
<dbReference type="GO" id="GO:0005524">
    <property type="term" value="F:ATP binding"/>
    <property type="evidence" value="ECO:0007669"/>
    <property type="project" value="UniProtKB-KW"/>
</dbReference>
<dbReference type="InterPro" id="IPR014721">
    <property type="entry name" value="Ribsml_uS5_D2-typ_fold_subgr"/>
</dbReference>
<evidence type="ECO:0000259" key="20">
    <source>
        <dbReference type="Pfam" id="PF08544"/>
    </source>
</evidence>
<gene>
    <name evidence="21" type="ORF">CAPTEDRAFT_173234</name>
</gene>
<keyword evidence="9 18" id="KW-0418">Kinase</keyword>
<evidence type="ECO:0000256" key="12">
    <source>
        <dbReference type="ARBA" id="ARBA00022955"/>
    </source>
</evidence>
<comment type="similarity">
    <text evidence="2 18">Belongs to the GHMP kinase family. Mevalonate kinase subfamily.</text>
</comment>
<keyword evidence="4 18" id="KW-0963">Cytoplasm</keyword>
<dbReference type="InterPro" id="IPR036554">
    <property type="entry name" value="GHMP_kinase_C_sf"/>
</dbReference>
<dbReference type="PRINTS" id="PR00959">
    <property type="entry name" value="MEVGALKINASE"/>
</dbReference>
<evidence type="ECO:0000256" key="15">
    <source>
        <dbReference type="ARBA" id="ARBA00023166"/>
    </source>
</evidence>
<dbReference type="EC" id="2.7.1.36" evidence="3 18"/>
<keyword evidence="5 18" id="KW-0444">Lipid biosynthesis</keyword>
<keyword evidence="7" id="KW-0479">Metal-binding</keyword>
<evidence type="ECO:0000256" key="2">
    <source>
        <dbReference type="ARBA" id="ARBA00006495"/>
    </source>
</evidence>
<organism evidence="21">
    <name type="scientific">Capitella teleta</name>
    <name type="common">Polychaete worm</name>
    <dbReference type="NCBI Taxonomy" id="283909"/>
    <lineage>
        <taxon>Eukaryota</taxon>
        <taxon>Metazoa</taxon>
        <taxon>Spiralia</taxon>
        <taxon>Lophotrochozoa</taxon>
        <taxon>Annelida</taxon>
        <taxon>Polychaeta</taxon>
        <taxon>Sedentaria</taxon>
        <taxon>Scolecida</taxon>
        <taxon>Capitellidae</taxon>
        <taxon>Capitella</taxon>
    </lineage>
</organism>
<keyword evidence="12 18" id="KW-0752">Steroid biosynthesis</keyword>
<evidence type="ECO:0000256" key="11">
    <source>
        <dbReference type="ARBA" id="ARBA00022842"/>
    </source>
</evidence>
<dbReference type="UniPathway" id="UPA00057">
    <property type="reaction ID" value="UER00098"/>
</dbReference>
<evidence type="ECO:0000256" key="5">
    <source>
        <dbReference type="ARBA" id="ARBA00022516"/>
    </source>
</evidence>
<dbReference type="InterPro" id="IPR006205">
    <property type="entry name" value="Mev_gal_kin"/>
</dbReference>
<dbReference type="Gene3D" id="3.30.70.890">
    <property type="entry name" value="GHMP kinase, C-terminal domain"/>
    <property type="match status" value="1"/>
</dbReference>
<dbReference type="Pfam" id="PF08544">
    <property type="entry name" value="GHMP_kinases_C"/>
    <property type="match status" value="1"/>
</dbReference>
<keyword evidence="23" id="KW-1185">Reference proteome</keyword>
<evidence type="ECO:0000256" key="18">
    <source>
        <dbReference type="RuleBase" id="RU363087"/>
    </source>
</evidence>
<dbReference type="InterPro" id="IPR020568">
    <property type="entry name" value="Ribosomal_Su5_D2-typ_SF"/>
</dbReference>
<feature type="domain" description="GHMP kinase N-terminal" evidence="19">
    <location>
        <begin position="121"/>
        <end position="204"/>
    </location>
</feature>
<keyword evidence="14 18" id="KW-0443">Lipid metabolism</keyword>
<dbReference type="PROSITE" id="PS00627">
    <property type="entry name" value="GHMP_KINASES_ATP"/>
    <property type="match status" value="1"/>
</dbReference>
<evidence type="ECO:0000256" key="9">
    <source>
        <dbReference type="ARBA" id="ARBA00022777"/>
    </source>
</evidence>
<keyword evidence="10 18" id="KW-0067">ATP-binding</keyword>
<reference evidence="23" key="1">
    <citation type="submission" date="2012-12" db="EMBL/GenBank/DDBJ databases">
        <authorList>
            <person name="Hellsten U."/>
            <person name="Grimwood J."/>
            <person name="Chapman J.A."/>
            <person name="Shapiro H."/>
            <person name="Aerts A."/>
            <person name="Otillar R.P."/>
            <person name="Terry A.Y."/>
            <person name="Boore J.L."/>
            <person name="Simakov O."/>
            <person name="Marletaz F."/>
            <person name="Cho S.-J."/>
            <person name="Edsinger-Gonzales E."/>
            <person name="Havlak P."/>
            <person name="Kuo D.-H."/>
            <person name="Larsson T."/>
            <person name="Lv J."/>
            <person name="Arendt D."/>
            <person name="Savage R."/>
            <person name="Osoegawa K."/>
            <person name="de Jong P."/>
            <person name="Lindberg D.R."/>
            <person name="Seaver E.C."/>
            <person name="Weisblat D.A."/>
            <person name="Putnam N.H."/>
            <person name="Grigoriev I.V."/>
            <person name="Rokhsar D.S."/>
        </authorList>
    </citation>
    <scope>NUCLEOTIDE SEQUENCE</scope>
    <source>
        <strain evidence="23">I ESC-2004</strain>
    </source>
</reference>
<dbReference type="FunCoup" id="R7T9M8">
    <property type="interactions" value="1365"/>
</dbReference>
<dbReference type="FunFam" id="3.30.230.10:FF:000027">
    <property type="entry name" value="Mevalonate kinase"/>
    <property type="match status" value="1"/>
</dbReference>
<dbReference type="FunFam" id="3.30.70.890:FF:000003">
    <property type="entry name" value="Mevalonate kinase"/>
    <property type="match status" value="1"/>
</dbReference>
<dbReference type="HOGENOM" id="CLU_017814_0_1_1"/>
<accession>R7T9M8</accession>
<dbReference type="SUPFAM" id="SSF54211">
    <property type="entry name" value="Ribosomal protein S5 domain 2-like"/>
    <property type="match status" value="1"/>
</dbReference>
<comment type="subcellular location">
    <subcellularLocation>
        <location evidence="1 18">Cytoplasm</location>
    </subcellularLocation>
</comment>
<dbReference type="OMA" id="LMDFNHG"/>
<dbReference type="InterPro" id="IPR013750">
    <property type="entry name" value="GHMP_kinase_C_dom"/>
</dbReference>
<feature type="domain" description="GHMP kinase C-terminal" evidence="20">
    <location>
        <begin position="284"/>
        <end position="351"/>
    </location>
</feature>